<dbReference type="EMBL" id="JABJRC010000004">
    <property type="protein sequence ID" value="NOL42241.1"/>
    <property type="molecule type" value="Genomic_DNA"/>
</dbReference>
<dbReference type="AlphaFoldDB" id="A0A7Y4L2Y2"/>
<reference evidence="2 3" key="1">
    <citation type="submission" date="2020-05" db="EMBL/GenBank/DDBJ databases">
        <title>Genome sequence of Kribbella sandramycini ATCC 39419.</title>
        <authorList>
            <person name="Maclea K.S."/>
            <person name="Fair J.L."/>
        </authorList>
    </citation>
    <scope>NUCLEOTIDE SEQUENCE [LARGE SCALE GENOMIC DNA]</scope>
    <source>
        <strain evidence="2 3">ATCC 39419</strain>
    </source>
</reference>
<gene>
    <name evidence="1" type="ORF">HNR71_000174</name>
    <name evidence="2" type="ORF">HPO96_18505</name>
</gene>
<reference evidence="1 4" key="2">
    <citation type="submission" date="2020-08" db="EMBL/GenBank/DDBJ databases">
        <title>Sequencing the genomes of 1000 actinobacteria strains.</title>
        <authorList>
            <person name="Klenk H.-P."/>
        </authorList>
    </citation>
    <scope>NUCLEOTIDE SEQUENCE [LARGE SCALE GENOMIC DNA]</scope>
    <source>
        <strain evidence="1 4">DSM 15626</strain>
    </source>
</reference>
<evidence type="ECO:0000313" key="2">
    <source>
        <dbReference type="EMBL" id="NOL42241.1"/>
    </source>
</evidence>
<dbReference type="Proteomes" id="UP000553957">
    <property type="component" value="Unassembled WGS sequence"/>
</dbReference>
<evidence type="ECO:0000313" key="1">
    <source>
        <dbReference type="EMBL" id="MBB6564537.1"/>
    </source>
</evidence>
<keyword evidence="3" id="KW-1185">Reference proteome</keyword>
<dbReference type="EMBL" id="JACHKF010000001">
    <property type="protein sequence ID" value="MBB6564537.1"/>
    <property type="molecule type" value="Genomic_DNA"/>
</dbReference>
<organism evidence="2 3">
    <name type="scientific">Kribbella sandramycini</name>
    <dbReference type="NCBI Taxonomy" id="60450"/>
    <lineage>
        <taxon>Bacteria</taxon>
        <taxon>Bacillati</taxon>
        <taxon>Actinomycetota</taxon>
        <taxon>Actinomycetes</taxon>
        <taxon>Propionibacteriales</taxon>
        <taxon>Kribbellaceae</taxon>
        <taxon>Kribbella</taxon>
    </lineage>
</organism>
<evidence type="ECO:0000313" key="4">
    <source>
        <dbReference type="Proteomes" id="UP000553957"/>
    </source>
</evidence>
<evidence type="ECO:0000313" key="3">
    <source>
        <dbReference type="Proteomes" id="UP000534306"/>
    </source>
</evidence>
<proteinExistence type="predicted"/>
<accession>A0A7Y4L2Y2</accession>
<dbReference type="Proteomes" id="UP000534306">
    <property type="component" value="Unassembled WGS sequence"/>
</dbReference>
<comment type="caution">
    <text evidence="2">The sequence shown here is derived from an EMBL/GenBank/DDBJ whole genome shotgun (WGS) entry which is preliminary data.</text>
</comment>
<dbReference type="RefSeq" id="WP_171674751.1">
    <property type="nucleotide sequence ID" value="NZ_BAAAGT010000006.1"/>
</dbReference>
<protein>
    <submittedName>
        <fullName evidence="2">Uncharacterized protein</fullName>
    </submittedName>
</protein>
<sequence length="183" mass="19975">MDENGMDDVLGDLERVAELAWSALIGIGQVENGLAAAASRLLRTLDSDRDHLLRNAHRELSPKHTTEAQGHIRTARKALQDYGVSVAPNRFSSLSDLDDVTKTEHSSYVLIQKHRDKPPTVTWVCDAQGTYQETGYVAPNATSDVVVTNPQPSDLHGDKLTVAAIIAGVVISTLIQRLRGDKR</sequence>
<name>A0A7Y4L2Y2_9ACTN</name>